<dbReference type="AlphaFoldDB" id="A0A839ULQ3"/>
<comment type="similarity">
    <text evidence="2">Belongs to the LOG family.</text>
</comment>
<dbReference type="InterPro" id="IPR005269">
    <property type="entry name" value="LOG"/>
</dbReference>
<dbReference type="InterPro" id="IPR052341">
    <property type="entry name" value="LOG_family_nucleotidases"/>
</dbReference>
<sequence>MDRRKANKRQHLFNSAADDVQHARDMDREVQTHPLLQAPAYRLAFTDEDYLLSEEMRAVRLMLELSKPESELRANGIQQTIVMFGSARTMSREDVAAQLAELPDSEAGRKKGEALKKGAAYYEEARTLAGLIARESPSSKYGEMHVITGGGPGVMEAANRGAQEQGAKSIGLNIVLPHEQFPNPYITPELCFRFHYFAIRKMHFLMRAKALVVFPGGFGTLDELFETLTLVQTNKIKPLPILIFGKEYWSRLLNLEVMVEDGMISPEDVSLFRYVDTAQEAWRLIQEGLDELSEFD</sequence>
<keyword evidence="5" id="KW-1185">Reference proteome</keyword>
<evidence type="ECO:0000313" key="5">
    <source>
        <dbReference type="Proteomes" id="UP000559987"/>
    </source>
</evidence>
<name>A0A839ULQ3_9GAMM</name>
<accession>A0A839ULQ3</accession>
<protein>
    <recommendedName>
        <fullName evidence="2">Cytokinin riboside 5'-monophosphate phosphoribohydrolase</fullName>
        <ecNumber evidence="2">3.2.2.n1</ecNumber>
    </recommendedName>
</protein>
<evidence type="ECO:0000256" key="2">
    <source>
        <dbReference type="RuleBase" id="RU363015"/>
    </source>
</evidence>
<dbReference type="GO" id="GO:0009691">
    <property type="term" value="P:cytokinin biosynthetic process"/>
    <property type="evidence" value="ECO:0007669"/>
    <property type="project" value="UniProtKB-UniRule"/>
</dbReference>
<keyword evidence="2" id="KW-0378">Hydrolase</keyword>
<organism evidence="4 5">
    <name type="scientific">Simiduia aestuariiviva</name>
    <dbReference type="NCBI Taxonomy" id="1510459"/>
    <lineage>
        <taxon>Bacteria</taxon>
        <taxon>Pseudomonadati</taxon>
        <taxon>Pseudomonadota</taxon>
        <taxon>Gammaproteobacteria</taxon>
        <taxon>Cellvibrionales</taxon>
        <taxon>Cellvibrionaceae</taxon>
        <taxon>Simiduia</taxon>
    </lineage>
</organism>
<evidence type="ECO:0000256" key="1">
    <source>
        <dbReference type="ARBA" id="ARBA00000274"/>
    </source>
</evidence>
<comment type="caution">
    <text evidence="4">The sequence shown here is derived from an EMBL/GenBank/DDBJ whole genome shotgun (WGS) entry which is preliminary data.</text>
</comment>
<dbReference type="GO" id="GO:0008714">
    <property type="term" value="F:AMP nucleosidase activity"/>
    <property type="evidence" value="ECO:0007669"/>
    <property type="project" value="UniProtKB-EC"/>
</dbReference>
<keyword evidence="2" id="KW-0203">Cytokinin biosynthesis</keyword>
<dbReference type="PANTHER" id="PTHR43393">
    <property type="entry name" value="CYTOKININ RIBOSIDE 5'-MONOPHOSPHATE PHOSPHORIBOHYDROLASE"/>
    <property type="match status" value="1"/>
</dbReference>
<comment type="catalytic activity">
    <reaction evidence="1">
        <text>AMP + H2O = D-ribose 5-phosphate + adenine</text>
        <dbReference type="Rhea" id="RHEA:20129"/>
        <dbReference type="ChEBI" id="CHEBI:15377"/>
        <dbReference type="ChEBI" id="CHEBI:16708"/>
        <dbReference type="ChEBI" id="CHEBI:78346"/>
        <dbReference type="ChEBI" id="CHEBI:456215"/>
        <dbReference type="EC" id="3.2.2.4"/>
    </reaction>
</comment>
<dbReference type="GO" id="GO:0005829">
    <property type="term" value="C:cytosol"/>
    <property type="evidence" value="ECO:0007669"/>
    <property type="project" value="TreeGrafter"/>
</dbReference>
<dbReference type="RefSeq" id="WP_183910604.1">
    <property type="nucleotide sequence ID" value="NZ_JACHXZ010000003.1"/>
</dbReference>
<dbReference type="Gene3D" id="3.40.50.450">
    <property type="match status" value="1"/>
</dbReference>
<dbReference type="SUPFAM" id="SSF102405">
    <property type="entry name" value="MCP/YpsA-like"/>
    <property type="match status" value="1"/>
</dbReference>
<dbReference type="InterPro" id="IPR031100">
    <property type="entry name" value="LOG_fam"/>
</dbReference>
<reference evidence="4 5" key="1">
    <citation type="submission" date="2020-08" db="EMBL/GenBank/DDBJ databases">
        <title>Genomic Encyclopedia of Type Strains, Phase III (KMG-III): the genomes of soil and plant-associated and newly described type strains.</title>
        <authorList>
            <person name="Whitman W."/>
        </authorList>
    </citation>
    <scope>NUCLEOTIDE SEQUENCE [LARGE SCALE GENOMIC DNA]</scope>
    <source>
        <strain evidence="4 5">CECT 8571</strain>
    </source>
</reference>
<feature type="compositionally biased region" description="Basic residues" evidence="3">
    <location>
        <begin position="1"/>
        <end position="11"/>
    </location>
</feature>
<evidence type="ECO:0000313" key="4">
    <source>
        <dbReference type="EMBL" id="MBB3169114.1"/>
    </source>
</evidence>
<dbReference type="NCBIfam" id="TIGR00730">
    <property type="entry name" value="Rossman fold protein, TIGR00730 family"/>
    <property type="match status" value="1"/>
</dbReference>
<feature type="region of interest" description="Disordered" evidence="3">
    <location>
        <begin position="1"/>
        <end position="20"/>
    </location>
</feature>
<dbReference type="EMBL" id="JACHXZ010000003">
    <property type="protein sequence ID" value="MBB3169114.1"/>
    <property type="molecule type" value="Genomic_DNA"/>
</dbReference>
<gene>
    <name evidence="4" type="ORF">FHS30_002322</name>
</gene>
<dbReference type="Pfam" id="PF03641">
    <property type="entry name" value="Lysine_decarbox"/>
    <property type="match status" value="1"/>
</dbReference>
<dbReference type="EC" id="3.2.2.n1" evidence="2"/>
<evidence type="ECO:0000256" key="3">
    <source>
        <dbReference type="SAM" id="MobiDB-lite"/>
    </source>
</evidence>
<dbReference type="PANTHER" id="PTHR43393:SF3">
    <property type="entry name" value="LYSINE DECARBOXYLASE-LIKE PROTEIN"/>
    <property type="match status" value="1"/>
</dbReference>
<proteinExistence type="inferred from homology"/>
<dbReference type="Proteomes" id="UP000559987">
    <property type="component" value="Unassembled WGS sequence"/>
</dbReference>